<gene>
    <name evidence="1" type="ORF">EVC35_06625</name>
</gene>
<comment type="caution">
    <text evidence="1">The sequence shown here is derived from an EMBL/GenBank/DDBJ whole genome shotgun (WGS) entry which is preliminary data.</text>
</comment>
<dbReference type="RefSeq" id="WP_301711329.1">
    <property type="nucleotide sequence ID" value="NZ_SDWY01000003.1"/>
</dbReference>
<evidence type="ECO:0000313" key="2">
    <source>
        <dbReference type="Proteomes" id="UP001167919"/>
    </source>
</evidence>
<accession>A0AAJ1RAD2</accession>
<sequence length="64" mass="7674">MFRKKDVDSSLLNRLSEYHDQLAKDYQESVLPQVANKQNKRLDFDFLFDWNVSLFKDLYTLTGK</sequence>
<reference evidence="1" key="1">
    <citation type="submission" date="2019-01" db="EMBL/GenBank/DDBJ databases">
        <title>Oenococcus sicerae UCMA17102.</title>
        <authorList>
            <person name="Cousin F.J."/>
            <person name="Le Guellec R."/>
            <person name="Cretenet M."/>
        </authorList>
    </citation>
    <scope>NUCLEOTIDE SEQUENCE</scope>
    <source>
        <strain evidence="1">UCMA17102</strain>
    </source>
</reference>
<protein>
    <submittedName>
        <fullName evidence="1">Uncharacterized protein</fullName>
    </submittedName>
</protein>
<organism evidence="1 2">
    <name type="scientific">Oenococcus sicerae</name>
    <dbReference type="NCBI Taxonomy" id="2203724"/>
    <lineage>
        <taxon>Bacteria</taxon>
        <taxon>Bacillati</taxon>
        <taxon>Bacillota</taxon>
        <taxon>Bacilli</taxon>
        <taxon>Lactobacillales</taxon>
        <taxon>Lactobacillaceae</taxon>
        <taxon>Oenococcus</taxon>
    </lineage>
</organism>
<proteinExistence type="predicted"/>
<dbReference type="EMBL" id="SDWY01000003">
    <property type="protein sequence ID" value="MDN6900677.1"/>
    <property type="molecule type" value="Genomic_DNA"/>
</dbReference>
<name>A0AAJ1RAD2_9LACO</name>
<dbReference type="Proteomes" id="UP001167919">
    <property type="component" value="Unassembled WGS sequence"/>
</dbReference>
<evidence type="ECO:0000313" key="1">
    <source>
        <dbReference type="EMBL" id="MDN6900677.1"/>
    </source>
</evidence>
<dbReference type="AlphaFoldDB" id="A0AAJ1RAD2"/>